<feature type="transmembrane region" description="Helical" evidence="2">
    <location>
        <begin position="41"/>
        <end position="63"/>
    </location>
</feature>
<keyword evidence="2" id="KW-0812">Transmembrane</keyword>
<evidence type="ECO:0000313" key="4">
    <source>
        <dbReference type="Proteomes" id="UP000539111"/>
    </source>
</evidence>
<evidence type="ECO:0008006" key="5">
    <source>
        <dbReference type="Google" id="ProtNLM"/>
    </source>
</evidence>
<organism evidence="3 4">
    <name type="scientific">Spelaeicoccus albus</name>
    <dbReference type="NCBI Taxonomy" id="1280376"/>
    <lineage>
        <taxon>Bacteria</taxon>
        <taxon>Bacillati</taxon>
        <taxon>Actinomycetota</taxon>
        <taxon>Actinomycetes</taxon>
        <taxon>Micrococcales</taxon>
        <taxon>Brevibacteriaceae</taxon>
        <taxon>Spelaeicoccus</taxon>
    </lineage>
</organism>
<sequence>MSAPALTRVSRYVAPVSRYVSPAIPRLRLVVAPTRRRRMPFALLCMGVLALGLIAVLLVNINLSHASYTISSLTQKQQQLQDRKQELSEDLSYRKSPQNLASEAGQLGMVPQRAPVFLMLDDGRVVNGKTKQVLPKSATTRIPGPRADSRDAVRPNLRQGTTLKPIGGVKAHPKKDKIDSAGQHAAKKPAMRAPAQRTPTDHNR</sequence>
<feature type="region of interest" description="Disordered" evidence="1">
    <location>
        <begin position="133"/>
        <end position="204"/>
    </location>
</feature>
<dbReference type="Proteomes" id="UP000539111">
    <property type="component" value="Unassembled WGS sequence"/>
</dbReference>
<dbReference type="EMBL" id="JACBZP010000001">
    <property type="protein sequence ID" value="NYI68997.1"/>
    <property type="molecule type" value="Genomic_DNA"/>
</dbReference>
<proteinExistence type="predicted"/>
<reference evidence="3 4" key="1">
    <citation type="submission" date="2020-07" db="EMBL/GenBank/DDBJ databases">
        <title>Sequencing the genomes of 1000 actinobacteria strains.</title>
        <authorList>
            <person name="Klenk H.-P."/>
        </authorList>
    </citation>
    <scope>NUCLEOTIDE SEQUENCE [LARGE SCALE GENOMIC DNA]</scope>
    <source>
        <strain evidence="3 4">DSM 26341</strain>
    </source>
</reference>
<evidence type="ECO:0000313" key="3">
    <source>
        <dbReference type="EMBL" id="NYI68997.1"/>
    </source>
</evidence>
<keyword evidence="2" id="KW-1133">Transmembrane helix</keyword>
<evidence type="ECO:0000256" key="1">
    <source>
        <dbReference type="SAM" id="MobiDB-lite"/>
    </source>
</evidence>
<dbReference type="RefSeq" id="WP_179429263.1">
    <property type="nucleotide sequence ID" value="NZ_JACBZP010000001.1"/>
</dbReference>
<keyword evidence="2" id="KW-0472">Membrane</keyword>
<name>A0A7Z0D4Z7_9MICO</name>
<protein>
    <recommendedName>
        <fullName evidence="5">Cell division protein FtsL</fullName>
    </recommendedName>
</protein>
<accession>A0A7Z0D4Z7</accession>
<keyword evidence="4" id="KW-1185">Reference proteome</keyword>
<dbReference type="AlphaFoldDB" id="A0A7Z0D4Z7"/>
<gene>
    <name evidence="3" type="ORF">BJY26_003303</name>
</gene>
<comment type="caution">
    <text evidence="3">The sequence shown here is derived from an EMBL/GenBank/DDBJ whole genome shotgun (WGS) entry which is preliminary data.</text>
</comment>
<evidence type="ECO:0000256" key="2">
    <source>
        <dbReference type="SAM" id="Phobius"/>
    </source>
</evidence>